<protein>
    <submittedName>
        <fullName evidence="2">Unannotated protein</fullName>
    </submittedName>
</protein>
<dbReference type="PANTHER" id="PTHR43615:SF1">
    <property type="entry name" value="PPDK_N DOMAIN-CONTAINING PROTEIN"/>
    <property type="match status" value="1"/>
</dbReference>
<proteinExistence type="predicted"/>
<dbReference type="GO" id="GO:0016772">
    <property type="term" value="F:transferase activity, transferring phosphorus-containing groups"/>
    <property type="evidence" value="ECO:0007669"/>
    <property type="project" value="InterPro"/>
</dbReference>
<dbReference type="Gene3D" id="3.50.30.10">
    <property type="entry name" value="Phosphohistidine domain"/>
    <property type="match status" value="1"/>
</dbReference>
<dbReference type="PANTHER" id="PTHR43615">
    <property type="entry name" value="PHOSPHOENOLPYRUVATE SYNTHASE-RELATED"/>
    <property type="match status" value="1"/>
</dbReference>
<dbReference type="InterPro" id="IPR051549">
    <property type="entry name" value="PEP_Utilizing_Enz"/>
</dbReference>
<accession>A0A6J7P7A9</accession>
<gene>
    <name evidence="2" type="ORF">UFOPK3992_00647</name>
</gene>
<evidence type="ECO:0000313" key="2">
    <source>
        <dbReference type="EMBL" id="CAB5001111.1"/>
    </source>
</evidence>
<dbReference type="SUPFAM" id="SSF52009">
    <property type="entry name" value="Phosphohistidine domain"/>
    <property type="match status" value="1"/>
</dbReference>
<organism evidence="2">
    <name type="scientific">freshwater metagenome</name>
    <dbReference type="NCBI Taxonomy" id="449393"/>
    <lineage>
        <taxon>unclassified sequences</taxon>
        <taxon>metagenomes</taxon>
        <taxon>ecological metagenomes</taxon>
    </lineage>
</organism>
<reference evidence="2" key="1">
    <citation type="submission" date="2020-05" db="EMBL/GenBank/DDBJ databases">
        <authorList>
            <person name="Chiriac C."/>
            <person name="Salcher M."/>
            <person name="Ghai R."/>
            <person name="Kavagutti S V."/>
        </authorList>
    </citation>
    <scope>NUCLEOTIDE SEQUENCE</scope>
</reference>
<dbReference type="AlphaFoldDB" id="A0A6J7P7A9"/>
<sequence>MANIISLDEFVTDEWYPGFKPEFGVQSSYVEPFQTFKKEDEERFWFLDFHWPRGLTPLGLIWNEDGYTWGTQYAAEQLPLPPGRGIACRVAGVHTYGSPIDVPSGYEIGERAARMGPNLGNFLVNFEDIWATRREEVERGWQHFVQMDPSSMSLPELATMLWEARTYHKRAFEIHFEVMYPLLVNFLGFSGQCAEWGIDSSQIGKMLQGWDTKIMETDRELGKLSTAARNAGLRDTFLATDASALSTTLDAQGGSAGAWMTQFRDFLSVYGYRTEGSCDVALKPWIEDATPALGMIKSYMQNDSDHDFEHALANAVAEREEAIDIARSQLSKEEQEGFDAGLAMCQKANFPWWQDDHNFYIDLKVSLPLRWAALAIAEKSGADNPEDGLYLFWPELTKVAEGNLDFGTMKGLITDRRDYFDHWASRRSSMPKVLGTIPEGGITDPVLIEIFGLNEHFLNAVKAAASGEEMRVLTGVPASKGKVRGIARVLSNADLLHTLNPGDILVCESTSPNWTPAFAKIAACVCDGGGMLSHAAIVGREYGVPTVTAVGMATVVISDGDEVEVDGDTGTVTVFKKG</sequence>
<dbReference type="EMBL" id="CAFBOZ010000074">
    <property type="protein sequence ID" value="CAB5001111.1"/>
    <property type="molecule type" value="Genomic_DNA"/>
</dbReference>
<dbReference type="InterPro" id="IPR008279">
    <property type="entry name" value="PEP-util_enz_mobile_dom"/>
</dbReference>
<feature type="domain" description="PEP-utilising enzyme mobile" evidence="1">
    <location>
        <begin position="500"/>
        <end position="570"/>
    </location>
</feature>
<name>A0A6J7P7A9_9ZZZZ</name>
<dbReference type="Pfam" id="PF00391">
    <property type="entry name" value="PEP-utilizers"/>
    <property type="match status" value="1"/>
</dbReference>
<evidence type="ECO:0000259" key="1">
    <source>
        <dbReference type="Pfam" id="PF00391"/>
    </source>
</evidence>
<dbReference type="InterPro" id="IPR036637">
    <property type="entry name" value="Phosphohistidine_dom_sf"/>
</dbReference>